<dbReference type="PANTHER" id="PTHR13284:SF4">
    <property type="entry name" value="C2H2-TYPE DOMAIN-CONTAINING PROTEIN"/>
    <property type="match status" value="1"/>
</dbReference>
<feature type="compositionally biased region" description="Polar residues" evidence="2">
    <location>
        <begin position="82"/>
        <end position="91"/>
    </location>
</feature>
<dbReference type="InterPro" id="IPR004038">
    <property type="entry name" value="Ribosomal_eL8/eL30/eS12/Gad45"/>
</dbReference>
<feature type="domain" description="Ribosomal protein eL8/eL30/eS12/Gadd45" evidence="3">
    <location>
        <begin position="1230"/>
        <end position="1322"/>
    </location>
</feature>
<feature type="compositionally biased region" description="Basic and acidic residues" evidence="2">
    <location>
        <begin position="571"/>
        <end position="593"/>
    </location>
</feature>
<proteinExistence type="predicted"/>
<feature type="region of interest" description="Disordered" evidence="2">
    <location>
        <begin position="262"/>
        <end position="295"/>
    </location>
</feature>
<protein>
    <submittedName>
        <fullName evidence="5">Uncharacterized protein LOC106458066 isoform X1</fullName>
    </submittedName>
</protein>
<dbReference type="SUPFAM" id="SSF55315">
    <property type="entry name" value="L30e-like"/>
    <property type="match status" value="1"/>
</dbReference>
<feature type="compositionally biased region" description="Basic and acidic residues" evidence="2">
    <location>
        <begin position="318"/>
        <end position="331"/>
    </location>
</feature>
<feature type="region of interest" description="Disordered" evidence="2">
    <location>
        <begin position="71"/>
        <end position="91"/>
    </location>
</feature>
<feature type="compositionally biased region" description="Basic and acidic residues" evidence="2">
    <location>
        <begin position="600"/>
        <end position="609"/>
    </location>
</feature>
<evidence type="ECO:0000256" key="2">
    <source>
        <dbReference type="SAM" id="MobiDB-lite"/>
    </source>
</evidence>
<feature type="compositionally biased region" description="Polar residues" evidence="2">
    <location>
        <begin position="626"/>
        <end position="648"/>
    </location>
</feature>
<name>A0ABM1B1M9_LIMPO</name>
<feature type="region of interest" description="Disordered" evidence="2">
    <location>
        <begin position="1133"/>
        <end position="1155"/>
    </location>
</feature>
<evidence type="ECO:0000256" key="1">
    <source>
        <dbReference type="SAM" id="Coils"/>
    </source>
</evidence>
<feature type="region of interest" description="Disordered" evidence="2">
    <location>
        <begin position="461"/>
        <end position="489"/>
    </location>
</feature>
<feature type="region of interest" description="Disordered" evidence="2">
    <location>
        <begin position="191"/>
        <end position="230"/>
    </location>
</feature>
<feature type="compositionally biased region" description="Basic and acidic residues" evidence="2">
    <location>
        <begin position="262"/>
        <end position="273"/>
    </location>
</feature>
<reference evidence="5" key="1">
    <citation type="submission" date="2025-08" db="UniProtKB">
        <authorList>
            <consortium name="RefSeq"/>
        </authorList>
    </citation>
    <scope>IDENTIFICATION</scope>
    <source>
        <tissue evidence="5">Muscle</tissue>
    </source>
</reference>
<feature type="compositionally biased region" description="Low complexity" evidence="2">
    <location>
        <begin position="210"/>
        <end position="222"/>
    </location>
</feature>
<dbReference type="RefSeq" id="XP_013772976.1">
    <property type="nucleotide sequence ID" value="XM_013917522.2"/>
</dbReference>
<feature type="region of interest" description="Disordered" evidence="2">
    <location>
        <begin position="876"/>
        <end position="898"/>
    </location>
</feature>
<feature type="region of interest" description="Disordered" evidence="2">
    <location>
        <begin position="552"/>
        <end position="712"/>
    </location>
</feature>
<evidence type="ECO:0000259" key="3">
    <source>
        <dbReference type="Pfam" id="PF01248"/>
    </source>
</evidence>
<feature type="region of interest" description="Disordered" evidence="2">
    <location>
        <begin position="308"/>
        <end position="335"/>
    </location>
</feature>
<keyword evidence="4" id="KW-1185">Reference proteome</keyword>
<gene>
    <name evidence="5" type="primary">LOC106458066</name>
</gene>
<dbReference type="PANTHER" id="PTHR13284">
    <property type="entry name" value="GH01354P"/>
    <property type="match status" value="1"/>
</dbReference>
<dbReference type="Gene3D" id="3.30.1330.30">
    <property type="match status" value="1"/>
</dbReference>
<dbReference type="GeneID" id="106458066"/>
<accession>A0ABM1B1M9</accession>
<dbReference type="InterPro" id="IPR040051">
    <property type="entry name" value="SECISBP2"/>
</dbReference>
<evidence type="ECO:0000313" key="5">
    <source>
        <dbReference type="RefSeq" id="XP_013772976.1"/>
    </source>
</evidence>
<feature type="region of interest" description="Disordered" evidence="2">
    <location>
        <begin position="495"/>
        <end position="514"/>
    </location>
</feature>
<feature type="coiled-coil region" evidence="1">
    <location>
        <begin position="1317"/>
        <end position="1344"/>
    </location>
</feature>
<organism evidence="4 5">
    <name type="scientific">Limulus polyphemus</name>
    <name type="common">Atlantic horseshoe crab</name>
    <dbReference type="NCBI Taxonomy" id="6850"/>
    <lineage>
        <taxon>Eukaryota</taxon>
        <taxon>Metazoa</taxon>
        <taxon>Ecdysozoa</taxon>
        <taxon>Arthropoda</taxon>
        <taxon>Chelicerata</taxon>
        <taxon>Merostomata</taxon>
        <taxon>Xiphosura</taxon>
        <taxon>Limulidae</taxon>
        <taxon>Limulus</taxon>
    </lineage>
</organism>
<sequence>MTSTNEKQSLFCDGELLEQKINLNSTLSPDVEPFIPRNFKVASGVDNKVCNSMEYDCHQLQSASYSSLDSLKRRETSKKQKSQSISLVPTQSKLSTQLQDTEIHSVTSSYGNKPDHYCNSEYSPAVKPSLLINQNKYTLSADVAPFIPRNLKVTSSAERKTFINEKQDHNKVKIASNNSLRFSSSASFNGRFSGGKHKSHSMALGLPQHSSASNLPNPSSSPGHHADNYCSRKGAVADKSLSEKFYNTSRCGEVKPNVFDKSRITKHPGDRIKSPALRPDSSIDERNGNAINQGKQVPEVCDHCDTKMAPLPLLSSPQERDRRGKNKEQGTKAKKAGSDFTLGDLIVSEQMKHSKQWKGKRQNFQCNIKTFTSSEKENENTEIEFPSLEETVNRLISEVIQNGGIPVTSSEALQNNIQVEKNSYSAILQAKPQEKKEVFNERNNSMEHVLEKNRDNFEKINESRGKKCRTNRTKSTECKDSNQKPTKEAKFIRCKSEGRDPLHEPNKNDGIKSDCSFHKNASSFASRVVKEAGHGENTLVIKSKTKEFINRKNSIKKASQDQNSEFHKRHTTDFPKFQEKEGTTSNRYKECELRNLPGGRNKEQKDGNRHQKQNTPLKDNVRNDGKPNNSRHMQQDAVDTNKVQGITKKNSKYYSHEKYTQNKDILTLQNKKSSEKSNESSRHQSSEDPVQEKSEKKKKKKNKSKKGKGLPTGKVSLLTTELFSKIQGQVLSKPLMASPAVELDIMNPEEYPDLASSTSSSANKLIVNKKNQTKINLKRDHVSESEQAEDCTLNKKEECSLMAHVNSSYDSESDSVSKKGETSKVIELKEKDPADKRVIPPLLSTFSMTGFMKSGLYSDILKTTQENTWYGIHKKASTDKRPEPELVNDTAEEDENTSNLAAKRKKGILSQKKRKKVAGLISKEHVVDVTPNTKKTQEPIHISFTDILTIKEKIHKSQRQIKTERLKTKMMMNKKKGNDTSELLGSVKKRGKEREKPKPKRLSALKKIIIKDREERKLRRLLQEYGHSSLSHSAKENILEEIKTLSKRVTQDKEIKSLNVDLHVIFKNMENRKENNAEENINLDISERKKEDSDLSKWFEQVDLKETSSQQNSAEVEVSVNAEEKLRNKFEAPQKNLNSQDQDHDEQTASSHQVSSLQDVNMCQLESPVVSSLTVSLEEELHHMAKKKIHSRRFREYCNHIIKDEVNELLKTMLQDLVRFQDRLYHKDPVKAKMKKRMIVGLREVTKYLKLKKLKCVVIAPDLERTQTSGGLDDTLQKILDLIDVHNVPLVFGLTRRQLGYLCMKAVPVSCIGIFNYDGTEDAFKKIMELVKEAKKEYDDLLKMHIETLKSTSGTFQDVNLQNCESTSCTITSESDSHKGPELCPPVQSLLQSLLKCSNEIADDKITNSDSENETSNIDDCSK</sequence>
<keyword evidence="1" id="KW-0175">Coiled coil</keyword>
<evidence type="ECO:0000313" key="4">
    <source>
        <dbReference type="Proteomes" id="UP000694941"/>
    </source>
</evidence>
<feature type="compositionally biased region" description="Basic and acidic residues" evidence="2">
    <location>
        <begin position="672"/>
        <end position="695"/>
    </location>
</feature>
<feature type="compositionally biased region" description="Basic and acidic residues" evidence="2">
    <location>
        <begin position="474"/>
        <end position="489"/>
    </location>
</feature>
<dbReference type="InterPro" id="IPR029064">
    <property type="entry name" value="Ribosomal_eL30-like_sf"/>
</dbReference>
<feature type="compositionally biased region" description="Basic residues" evidence="2">
    <location>
        <begin position="696"/>
        <end position="708"/>
    </location>
</feature>
<dbReference type="Proteomes" id="UP000694941">
    <property type="component" value="Unplaced"/>
</dbReference>
<dbReference type="Pfam" id="PF01248">
    <property type="entry name" value="Ribosomal_L7Ae"/>
    <property type="match status" value="1"/>
</dbReference>